<reference evidence="1 2" key="1">
    <citation type="submission" date="2019-08" db="EMBL/GenBank/DDBJ databases">
        <title>Whole genome of Aphis craccivora.</title>
        <authorList>
            <person name="Voronova N.V."/>
            <person name="Shulinski R.S."/>
            <person name="Bandarenka Y.V."/>
            <person name="Zhorov D.G."/>
            <person name="Warner D."/>
        </authorList>
    </citation>
    <scope>NUCLEOTIDE SEQUENCE [LARGE SCALE GENOMIC DNA]</scope>
    <source>
        <strain evidence="1">180601</strain>
        <tissue evidence="1">Whole Body</tissue>
    </source>
</reference>
<evidence type="ECO:0000313" key="1">
    <source>
        <dbReference type="EMBL" id="KAF0720752.1"/>
    </source>
</evidence>
<name>A0A6G0W4Q3_APHCR</name>
<protein>
    <submittedName>
        <fullName evidence="1">Uncharacterized protein</fullName>
    </submittedName>
</protein>
<dbReference type="OrthoDB" id="6627846at2759"/>
<evidence type="ECO:0000313" key="2">
    <source>
        <dbReference type="Proteomes" id="UP000478052"/>
    </source>
</evidence>
<sequence length="110" mass="13004">MSTLDRELLPNTKLCTNRKRDVNGDAIIKKYLRCKKKGCQTWQSIRKENPFFTYTDKNGKNNSGLSFCEILELVWCWANQFKNIQTEKITGREHHTVSDWYNLCRDVVVE</sequence>
<organism evidence="1 2">
    <name type="scientific">Aphis craccivora</name>
    <name type="common">Cowpea aphid</name>
    <dbReference type="NCBI Taxonomy" id="307492"/>
    <lineage>
        <taxon>Eukaryota</taxon>
        <taxon>Metazoa</taxon>
        <taxon>Ecdysozoa</taxon>
        <taxon>Arthropoda</taxon>
        <taxon>Hexapoda</taxon>
        <taxon>Insecta</taxon>
        <taxon>Pterygota</taxon>
        <taxon>Neoptera</taxon>
        <taxon>Paraneoptera</taxon>
        <taxon>Hemiptera</taxon>
        <taxon>Sternorrhyncha</taxon>
        <taxon>Aphidomorpha</taxon>
        <taxon>Aphidoidea</taxon>
        <taxon>Aphididae</taxon>
        <taxon>Aphidini</taxon>
        <taxon>Aphis</taxon>
        <taxon>Aphis</taxon>
    </lineage>
</organism>
<accession>A0A6G0W4Q3</accession>
<comment type="caution">
    <text evidence="1">The sequence shown here is derived from an EMBL/GenBank/DDBJ whole genome shotgun (WGS) entry which is preliminary data.</text>
</comment>
<gene>
    <name evidence="1" type="ORF">FWK35_00022164</name>
</gene>
<keyword evidence="2" id="KW-1185">Reference proteome</keyword>
<dbReference type="Proteomes" id="UP000478052">
    <property type="component" value="Unassembled WGS sequence"/>
</dbReference>
<dbReference type="AlphaFoldDB" id="A0A6G0W4Q3"/>
<dbReference type="EMBL" id="VUJU01009409">
    <property type="protein sequence ID" value="KAF0720752.1"/>
    <property type="molecule type" value="Genomic_DNA"/>
</dbReference>
<proteinExistence type="predicted"/>